<accession>A0A0Q9WIL8</accession>
<dbReference type="AlphaFoldDB" id="A0A0Q9WIL8"/>
<dbReference type="InParanoid" id="A0A0Q9WIL8"/>
<dbReference type="Proteomes" id="UP000008792">
    <property type="component" value="Unassembled WGS sequence"/>
</dbReference>
<dbReference type="EMBL" id="CH940648">
    <property type="protein sequence ID" value="KRF80469.1"/>
    <property type="molecule type" value="Genomic_DNA"/>
</dbReference>
<name>A0A0Q9WIL8_DROVI</name>
<sequence length="59" mass="6560">MRLRIIYINIMAILLALLCGLGVAQVDDAELGVNGANAPTKSWFPVWDDARGEWTDRDN</sequence>
<proteinExistence type="predicted"/>
<gene>
    <name evidence="2" type="primary">Dvir\GJ26565</name>
    <name evidence="2" type="ORF">Dvir_GJ26565</name>
</gene>
<keyword evidence="1" id="KW-0732">Signal</keyword>
<keyword evidence="3" id="KW-1185">Reference proteome</keyword>
<organism evidence="2 3">
    <name type="scientific">Drosophila virilis</name>
    <name type="common">Fruit fly</name>
    <dbReference type="NCBI Taxonomy" id="7244"/>
    <lineage>
        <taxon>Eukaryota</taxon>
        <taxon>Metazoa</taxon>
        <taxon>Ecdysozoa</taxon>
        <taxon>Arthropoda</taxon>
        <taxon>Hexapoda</taxon>
        <taxon>Insecta</taxon>
        <taxon>Pterygota</taxon>
        <taxon>Neoptera</taxon>
        <taxon>Endopterygota</taxon>
        <taxon>Diptera</taxon>
        <taxon>Brachycera</taxon>
        <taxon>Muscomorpha</taxon>
        <taxon>Ephydroidea</taxon>
        <taxon>Drosophilidae</taxon>
        <taxon>Drosophila</taxon>
    </lineage>
</organism>
<feature type="chain" id="PRO_5006386808" evidence="1">
    <location>
        <begin position="25"/>
        <end position="59"/>
    </location>
</feature>
<reference evidence="2 3" key="1">
    <citation type="journal article" date="2007" name="Nature">
        <title>Evolution of genes and genomes on the Drosophila phylogeny.</title>
        <authorList>
            <consortium name="Drosophila 12 Genomes Consortium"/>
            <person name="Clark A.G."/>
            <person name="Eisen M.B."/>
            <person name="Smith D.R."/>
            <person name="Bergman C.M."/>
            <person name="Oliver B."/>
            <person name="Markow T.A."/>
            <person name="Kaufman T.C."/>
            <person name="Kellis M."/>
            <person name="Gelbart W."/>
            <person name="Iyer V.N."/>
            <person name="Pollard D.A."/>
            <person name="Sackton T.B."/>
            <person name="Larracuente A.M."/>
            <person name="Singh N.D."/>
            <person name="Abad J.P."/>
            <person name="Abt D.N."/>
            <person name="Adryan B."/>
            <person name="Aguade M."/>
            <person name="Akashi H."/>
            <person name="Anderson W.W."/>
            <person name="Aquadro C.F."/>
            <person name="Ardell D.H."/>
            <person name="Arguello R."/>
            <person name="Artieri C.G."/>
            <person name="Barbash D.A."/>
            <person name="Barker D."/>
            <person name="Barsanti P."/>
            <person name="Batterham P."/>
            <person name="Batzoglou S."/>
            <person name="Begun D."/>
            <person name="Bhutkar A."/>
            <person name="Blanco E."/>
            <person name="Bosak S.A."/>
            <person name="Bradley R.K."/>
            <person name="Brand A.D."/>
            <person name="Brent M.R."/>
            <person name="Brooks A.N."/>
            <person name="Brown R.H."/>
            <person name="Butlin R.K."/>
            <person name="Caggese C."/>
            <person name="Calvi B.R."/>
            <person name="Bernardo de Carvalho A."/>
            <person name="Caspi A."/>
            <person name="Castrezana S."/>
            <person name="Celniker S.E."/>
            <person name="Chang J.L."/>
            <person name="Chapple C."/>
            <person name="Chatterji S."/>
            <person name="Chinwalla A."/>
            <person name="Civetta A."/>
            <person name="Clifton S.W."/>
            <person name="Comeron J.M."/>
            <person name="Costello J.C."/>
            <person name="Coyne J.A."/>
            <person name="Daub J."/>
            <person name="David R.G."/>
            <person name="Delcher A.L."/>
            <person name="Delehaunty K."/>
            <person name="Do C.B."/>
            <person name="Ebling H."/>
            <person name="Edwards K."/>
            <person name="Eickbush T."/>
            <person name="Evans J.D."/>
            <person name="Filipski A."/>
            <person name="Findeiss S."/>
            <person name="Freyhult E."/>
            <person name="Fulton L."/>
            <person name="Fulton R."/>
            <person name="Garcia A.C."/>
            <person name="Gardiner A."/>
            <person name="Garfield D.A."/>
            <person name="Garvin B.E."/>
            <person name="Gibson G."/>
            <person name="Gilbert D."/>
            <person name="Gnerre S."/>
            <person name="Godfrey J."/>
            <person name="Good R."/>
            <person name="Gotea V."/>
            <person name="Gravely B."/>
            <person name="Greenberg A.J."/>
            <person name="Griffiths-Jones S."/>
            <person name="Gross S."/>
            <person name="Guigo R."/>
            <person name="Gustafson E.A."/>
            <person name="Haerty W."/>
            <person name="Hahn M.W."/>
            <person name="Halligan D.L."/>
            <person name="Halpern A.L."/>
            <person name="Halter G.M."/>
            <person name="Han M.V."/>
            <person name="Heger A."/>
            <person name="Hillier L."/>
            <person name="Hinrichs A.S."/>
            <person name="Holmes I."/>
            <person name="Hoskins R.A."/>
            <person name="Hubisz M.J."/>
            <person name="Hultmark D."/>
            <person name="Huntley M.A."/>
            <person name="Jaffe D.B."/>
            <person name="Jagadeeshan S."/>
            <person name="Jeck W.R."/>
            <person name="Johnson J."/>
            <person name="Jones C.D."/>
            <person name="Jordan W.C."/>
            <person name="Karpen G.H."/>
            <person name="Kataoka E."/>
            <person name="Keightley P.D."/>
            <person name="Kheradpour P."/>
            <person name="Kirkness E.F."/>
            <person name="Koerich L.B."/>
            <person name="Kristiansen K."/>
            <person name="Kudrna D."/>
            <person name="Kulathinal R.J."/>
            <person name="Kumar S."/>
            <person name="Kwok R."/>
            <person name="Lander E."/>
            <person name="Langley C.H."/>
            <person name="Lapoint R."/>
            <person name="Lazzaro B.P."/>
            <person name="Lee S.J."/>
            <person name="Levesque L."/>
            <person name="Li R."/>
            <person name="Lin C.F."/>
            <person name="Lin M.F."/>
            <person name="Lindblad-Toh K."/>
            <person name="Llopart A."/>
            <person name="Long M."/>
            <person name="Low L."/>
            <person name="Lozovsky E."/>
            <person name="Lu J."/>
            <person name="Luo M."/>
            <person name="Machado C.A."/>
            <person name="Makalowski W."/>
            <person name="Marzo M."/>
            <person name="Matsuda M."/>
            <person name="Matzkin L."/>
            <person name="McAllister B."/>
            <person name="McBride C.S."/>
            <person name="McKernan B."/>
            <person name="McKernan K."/>
            <person name="Mendez-Lago M."/>
            <person name="Minx P."/>
            <person name="Mollenhauer M.U."/>
            <person name="Montooth K."/>
            <person name="Mount S.M."/>
            <person name="Mu X."/>
            <person name="Myers E."/>
            <person name="Negre B."/>
            <person name="Newfeld S."/>
            <person name="Nielsen R."/>
            <person name="Noor M.A."/>
            <person name="O'Grady P."/>
            <person name="Pachter L."/>
            <person name="Papaceit M."/>
            <person name="Parisi M.J."/>
            <person name="Parisi M."/>
            <person name="Parts L."/>
            <person name="Pedersen J.S."/>
            <person name="Pesole G."/>
            <person name="Phillippy A.M."/>
            <person name="Ponting C.P."/>
            <person name="Pop M."/>
            <person name="Porcelli D."/>
            <person name="Powell J.R."/>
            <person name="Prohaska S."/>
            <person name="Pruitt K."/>
            <person name="Puig M."/>
            <person name="Quesneville H."/>
            <person name="Ram K.R."/>
            <person name="Rand D."/>
            <person name="Rasmussen M.D."/>
            <person name="Reed L.K."/>
            <person name="Reenan R."/>
            <person name="Reily A."/>
            <person name="Remington K.A."/>
            <person name="Rieger T.T."/>
            <person name="Ritchie M.G."/>
            <person name="Robin C."/>
            <person name="Rogers Y.H."/>
            <person name="Rohde C."/>
            <person name="Rozas J."/>
            <person name="Rubenfield M.J."/>
            <person name="Ruiz A."/>
            <person name="Russo S."/>
            <person name="Salzberg S.L."/>
            <person name="Sanchez-Gracia A."/>
            <person name="Saranga D.J."/>
            <person name="Sato H."/>
            <person name="Schaeffer S.W."/>
            <person name="Schatz M.C."/>
            <person name="Schlenke T."/>
            <person name="Schwartz R."/>
            <person name="Segarra C."/>
            <person name="Singh R.S."/>
            <person name="Sirot L."/>
            <person name="Sirota M."/>
            <person name="Sisneros N.B."/>
            <person name="Smith C.D."/>
            <person name="Smith T.F."/>
            <person name="Spieth J."/>
            <person name="Stage D.E."/>
            <person name="Stark A."/>
            <person name="Stephan W."/>
            <person name="Strausberg R.L."/>
            <person name="Strempel S."/>
            <person name="Sturgill D."/>
            <person name="Sutton G."/>
            <person name="Sutton G.G."/>
            <person name="Tao W."/>
            <person name="Teichmann S."/>
            <person name="Tobari Y.N."/>
            <person name="Tomimura Y."/>
            <person name="Tsolas J.M."/>
            <person name="Valente V.L."/>
            <person name="Venter E."/>
            <person name="Venter J.C."/>
            <person name="Vicario S."/>
            <person name="Vieira F.G."/>
            <person name="Vilella A.J."/>
            <person name="Villasante A."/>
            <person name="Walenz B."/>
            <person name="Wang J."/>
            <person name="Wasserman M."/>
            <person name="Watts T."/>
            <person name="Wilson D."/>
            <person name="Wilson R.K."/>
            <person name="Wing R.A."/>
            <person name="Wolfner M.F."/>
            <person name="Wong A."/>
            <person name="Wong G.K."/>
            <person name="Wu C.I."/>
            <person name="Wu G."/>
            <person name="Yamamoto D."/>
            <person name="Yang H.P."/>
            <person name="Yang S.P."/>
            <person name="Yorke J.A."/>
            <person name="Yoshida K."/>
            <person name="Zdobnov E."/>
            <person name="Zhang P."/>
            <person name="Zhang Y."/>
            <person name="Zimin A.V."/>
            <person name="Baldwin J."/>
            <person name="Abdouelleil A."/>
            <person name="Abdulkadir J."/>
            <person name="Abebe A."/>
            <person name="Abera B."/>
            <person name="Abreu J."/>
            <person name="Acer S.C."/>
            <person name="Aftuck L."/>
            <person name="Alexander A."/>
            <person name="An P."/>
            <person name="Anderson E."/>
            <person name="Anderson S."/>
            <person name="Arachi H."/>
            <person name="Azer M."/>
            <person name="Bachantsang P."/>
            <person name="Barry A."/>
            <person name="Bayul T."/>
            <person name="Berlin A."/>
            <person name="Bessette D."/>
            <person name="Bloom T."/>
            <person name="Blye J."/>
            <person name="Boguslavskiy L."/>
            <person name="Bonnet C."/>
            <person name="Boukhgalter B."/>
            <person name="Bourzgui I."/>
            <person name="Brown A."/>
            <person name="Cahill P."/>
            <person name="Channer S."/>
            <person name="Cheshatsang Y."/>
            <person name="Chuda L."/>
            <person name="Citroen M."/>
            <person name="Collymore A."/>
            <person name="Cooke P."/>
            <person name="Costello M."/>
            <person name="D'Aco K."/>
            <person name="Daza R."/>
            <person name="De Haan G."/>
            <person name="DeGray S."/>
            <person name="DeMaso C."/>
            <person name="Dhargay N."/>
            <person name="Dooley K."/>
            <person name="Dooley E."/>
            <person name="Doricent M."/>
            <person name="Dorje P."/>
            <person name="Dorjee K."/>
            <person name="Dupes A."/>
            <person name="Elong R."/>
            <person name="Falk J."/>
            <person name="Farina A."/>
            <person name="Faro S."/>
            <person name="Ferguson D."/>
            <person name="Fisher S."/>
            <person name="Foley C.D."/>
            <person name="Franke A."/>
            <person name="Friedrich D."/>
            <person name="Gadbois L."/>
            <person name="Gearin G."/>
            <person name="Gearin C.R."/>
            <person name="Giannoukos G."/>
            <person name="Goode T."/>
            <person name="Graham J."/>
            <person name="Grandbois E."/>
            <person name="Grewal S."/>
            <person name="Gyaltsen K."/>
            <person name="Hafez N."/>
            <person name="Hagos B."/>
            <person name="Hall J."/>
            <person name="Henson C."/>
            <person name="Hollinger A."/>
            <person name="Honan T."/>
            <person name="Huard M.D."/>
            <person name="Hughes L."/>
            <person name="Hurhula B."/>
            <person name="Husby M.E."/>
            <person name="Kamat A."/>
            <person name="Kanga B."/>
            <person name="Kashin S."/>
            <person name="Khazanovich D."/>
            <person name="Kisner P."/>
            <person name="Lance K."/>
            <person name="Lara M."/>
            <person name="Lee W."/>
            <person name="Lennon N."/>
            <person name="Letendre F."/>
            <person name="LeVine R."/>
            <person name="Lipovsky A."/>
            <person name="Liu X."/>
            <person name="Liu J."/>
            <person name="Liu S."/>
            <person name="Lokyitsang T."/>
            <person name="Lokyitsang Y."/>
            <person name="Lubonja R."/>
            <person name="Lui A."/>
            <person name="MacDonald P."/>
            <person name="Magnisalis V."/>
            <person name="Maru K."/>
            <person name="Matthews C."/>
            <person name="McCusker W."/>
            <person name="McDonough S."/>
            <person name="Mehta T."/>
            <person name="Meldrim J."/>
            <person name="Meneus L."/>
            <person name="Mihai O."/>
            <person name="Mihalev A."/>
            <person name="Mihova T."/>
            <person name="Mittelman R."/>
            <person name="Mlenga V."/>
            <person name="Montmayeur A."/>
            <person name="Mulrain L."/>
            <person name="Navidi A."/>
            <person name="Naylor J."/>
            <person name="Negash T."/>
            <person name="Nguyen T."/>
            <person name="Nguyen N."/>
            <person name="Nicol R."/>
            <person name="Norbu C."/>
            <person name="Norbu N."/>
            <person name="Novod N."/>
            <person name="O'Neill B."/>
            <person name="Osman S."/>
            <person name="Markiewicz E."/>
            <person name="Oyono O.L."/>
            <person name="Patti C."/>
            <person name="Phunkhang P."/>
            <person name="Pierre F."/>
            <person name="Priest M."/>
            <person name="Raghuraman S."/>
            <person name="Rege F."/>
            <person name="Reyes R."/>
            <person name="Rise C."/>
            <person name="Rogov P."/>
            <person name="Ross K."/>
            <person name="Ryan E."/>
            <person name="Settipalli S."/>
            <person name="Shea T."/>
            <person name="Sherpa N."/>
            <person name="Shi L."/>
            <person name="Shih D."/>
            <person name="Sparrow T."/>
            <person name="Spaulding J."/>
            <person name="Stalker J."/>
            <person name="Stange-Thomann N."/>
            <person name="Stavropoulos S."/>
            <person name="Stone C."/>
            <person name="Strader C."/>
            <person name="Tesfaye S."/>
            <person name="Thomson T."/>
            <person name="Thoulutsang Y."/>
            <person name="Thoulutsang D."/>
            <person name="Topham K."/>
            <person name="Topping I."/>
            <person name="Tsamla T."/>
            <person name="Vassiliev H."/>
            <person name="Vo A."/>
            <person name="Wangchuk T."/>
            <person name="Wangdi T."/>
            <person name="Weiand M."/>
            <person name="Wilkinson J."/>
            <person name="Wilson A."/>
            <person name="Yadav S."/>
            <person name="Young G."/>
            <person name="Yu Q."/>
            <person name="Zembek L."/>
            <person name="Zhong D."/>
            <person name="Zimmer A."/>
            <person name="Zwirko Z."/>
            <person name="Jaffe D.B."/>
            <person name="Alvarez P."/>
            <person name="Brockman W."/>
            <person name="Butler J."/>
            <person name="Chin C."/>
            <person name="Gnerre S."/>
            <person name="Grabherr M."/>
            <person name="Kleber M."/>
            <person name="Mauceli E."/>
            <person name="MacCallum I."/>
        </authorList>
    </citation>
    <scope>NUCLEOTIDE SEQUENCE [LARGE SCALE GENOMIC DNA]</scope>
    <source>
        <strain evidence="3">Tucson 15010-1051.87</strain>
    </source>
</reference>
<protein>
    <submittedName>
        <fullName evidence="2">Uncharacterized protein</fullName>
    </submittedName>
</protein>
<evidence type="ECO:0000313" key="2">
    <source>
        <dbReference type="EMBL" id="KRF80469.1"/>
    </source>
</evidence>
<evidence type="ECO:0000313" key="3">
    <source>
        <dbReference type="Proteomes" id="UP000008792"/>
    </source>
</evidence>
<feature type="signal peptide" evidence="1">
    <location>
        <begin position="1"/>
        <end position="24"/>
    </location>
</feature>
<evidence type="ECO:0000256" key="1">
    <source>
        <dbReference type="SAM" id="SignalP"/>
    </source>
</evidence>